<keyword evidence="5 10" id="KW-0067">ATP-binding</keyword>
<evidence type="ECO:0000256" key="8">
    <source>
        <dbReference type="ARBA" id="ARBA00037066"/>
    </source>
</evidence>
<evidence type="ECO:0000313" key="10">
    <source>
        <dbReference type="EMBL" id="QDL34147.1"/>
    </source>
</evidence>
<comment type="function">
    <text evidence="8">Part of the ABC transporter complex HmuTUV involved in hemin import. Responsible for energy coupling to the transport system.</text>
</comment>
<evidence type="ECO:0000256" key="2">
    <source>
        <dbReference type="ARBA" id="ARBA00022448"/>
    </source>
</evidence>
<dbReference type="PROSITE" id="PS50893">
    <property type="entry name" value="ABC_TRANSPORTER_2"/>
    <property type="match status" value="1"/>
</dbReference>
<evidence type="ECO:0000256" key="6">
    <source>
        <dbReference type="ARBA" id="ARBA00022967"/>
    </source>
</evidence>
<evidence type="ECO:0000313" key="11">
    <source>
        <dbReference type="Proteomes" id="UP000317572"/>
    </source>
</evidence>
<dbReference type="FunFam" id="3.40.50.300:FF:000134">
    <property type="entry name" value="Iron-enterobactin ABC transporter ATP-binding protein"/>
    <property type="match status" value="1"/>
</dbReference>
<keyword evidence="7" id="KW-0472">Membrane</keyword>
<gene>
    <name evidence="10" type="ORF">EGO53_21150</name>
</gene>
<keyword evidence="2" id="KW-0813">Transport</keyword>
<dbReference type="CDD" id="cd03214">
    <property type="entry name" value="ABC_Iron-Siderophores_B12_Hemin"/>
    <property type="match status" value="1"/>
</dbReference>
<dbReference type="RefSeq" id="WP_142816048.1">
    <property type="nucleotide sequence ID" value="NZ_CP033893.1"/>
</dbReference>
<evidence type="ECO:0000256" key="1">
    <source>
        <dbReference type="ARBA" id="ARBA00005417"/>
    </source>
</evidence>
<proteinExistence type="inferred from homology"/>
<name>A0A515D161_SERLI</name>
<keyword evidence="6" id="KW-1278">Translocase</keyword>
<dbReference type="SUPFAM" id="SSF52540">
    <property type="entry name" value="P-loop containing nucleoside triphosphate hydrolases"/>
    <property type="match status" value="1"/>
</dbReference>
<dbReference type="PANTHER" id="PTHR42794:SF1">
    <property type="entry name" value="HEMIN IMPORT ATP-BINDING PROTEIN HMUV"/>
    <property type="match status" value="1"/>
</dbReference>
<dbReference type="STRING" id="614.XJ20_21175"/>
<dbReference type="GO" id="GO:0005524">
    <property type="term" value="F:ATP binding"/>
    <property type="evidence" value="ECO:0007669"/>
    <property type="project" value="UniProtKB-KW"/>
</dbReference>
<dbReference type="InterPro" id="IPR003593">
    <property type="entry name" value="AAA+_ATPase"/>
</dbReference>
<evidence type="ECO:0000256" key="3">
    <source>
        <dbReference type="ARBA" id="ARBA00022475"/>
    </source>
</evidence>
<evidence type="ECO:0000256" key="7">
    <source>
        <dbReference type="ARBA" id="ARBA00023136"/>
    </source>
</evidence>
<evidence type="ECO:0000256" key="5">
    <source>
        <dbReference type="ARBA" id="ARBA00022840"/>
    </source>
</evidence>
<dbReference type="SMART" id="SM00382">
    <property type="entry name" value="AAA"/>
    <property type="match status" value="1"/>
</dbReference>
<reference evidence="10 11" key="1">
    <citation type="submission" date="2018-11" db="EMBL/GenBank/DDBJ databases">
        <title>The first complete genome of Serratia liquefaciens isolated from metalophyte plant revel distinctness adaptive mechanisms in an extreme habitat.</title>
        <authorList>
            <person name="Caneschi W.L."/>
            <person name="Sanchez A.B."/>
            <person name="Felestrino E.B."/>
            <person name="Assis R.A.B."/>
            <person name="Lemes C.G.C."/>
            <person name="Cordeiro I.F."/>
            <person name="Fonseca N.P."/>
            <person name="Villa M."/>
            <person name="Vieira I.T."/>
            <person name="Moraes L.A."/>
            <person name="Kamino L.H.Y."/>
            <person name="do Carmo F."/>
            <person name="Garcia C.M."/>
            <person name="Almeida N.F."/>
            <person name="Silva R.S."/>
            <person name="Ferro J.A."/>
            <person name="Ferro M.I.T."/>
            <person name="Varani A.M."/>
            <person name="Ferreira R.M."/>
            <person name="dos Santos V.L."/>
            <person name="Silva U.C."/>
            <person name="Setubal J.C."/>
            <person name="Moreira L.M."/>
        </authorList>
    </citation>
    <scope>NUCLEOTIDE SEQUENCE [LARGE SCALE GENOMIC DNA]</scope>
    <source>
        <strain evidence="10 11">FG3</strain>
    </source>
</reference>
<sequence length="262" mass="28789">MTSLPTDSLLSVQNLSLTTPRKAPRIDRASFSIQPGESVTIIGPNGSGKSTLLRLLTGELKPTEGEILFQGKPLASLKPQQRARAIALLSQHDDADLRLKVSEYVALGRLPWLADHSPSQHALIVAKAMEEVGIGHLQHNPLGKLSGGERQRAGFARALAQQPVLLLLDEPTNHLDPLARHQLLSLIHEKKIATIKVLHDLELVQPFSDKVMIINEGKILCYGRPETVLESAHLQQVFGMRTLQVRHPKSGEAVRFFEALPT</sequence>
<dbReference type="GO" id="GO:0016887">
    <property type="term" value="F:ATP hydrolysis activity"/>
    <property type="evidence" value="ECO:0007669"/>
    <property type="project" value="InterPro"/>
</dbReference>
<dbReference type="EMBL" id="CP033893">
    <property type="protein sequence ID" value="QDL34147.1"/>
    <property type="molecule type" value="Genomic_DNA"/>
</dbReference>
<dbReference type="InterPro" id="IPR027417">
    <property type="entry name" value="P-loop_NTPase"/>
</dbReference>
<dbReference type="PANTHER" id="PTHR42794">
    <property type="entry name" value="HEMIN IMPORT ATP-BINDING PROTEIN HMUV"/>
    <property type="match status" value="1"/>
</dbReference>
<dbReference type="Gene3D" id="3.40.50.300">
    <property type="entry name" value="P-loop containing nucleotide triphosphate hydrolases"/>
    <property type="match status" value="1"/>
</dbReference>
<dbReference type="InterPro" id="IPR017871">
    <property type="entry name" value="ABC_transporter-like_CS"/>
</dbReference>
<dbReference type="Pfam" id="PF00005">
    <property type="entry name" value="ABC_tran"/>
    <property type="match status" value="1"/>
</dbReference>
<dbReference type="AlphaFoldDB" id="A0A515D161"/>
<dbReference type="Proteomes" id="UP000317572">
    <property type="component" value="Chromosome"/>
</dbReference>
<keyword evidence="3" id="KW-1003">Cell membrane</keyword>
<dbReference type="PROSITE" id="PS00211">
    <property type="entry name" value="ABC_TRANSPORTER_1"/>
    <property type="match status" value="1"/>
</dbReference>
<organism evidence="10 11">
    <name type="scientific">Serratia liquefaciens</name>
    <dbReference type="NCBI Taxonomy" id="614"/>
    <lineage>
        <taxon>Bacteria</taxon>
        <taxon>Pseudomonadati</taxon>
        <taxon>Pseudomonadota</taxon>
        <taxon>Gammaproteobacteria</taxon>
        <taxon>Enterobacterales</taxon>
        <taxon>Yersiniaceae</taxon>
        <taxon>Serratia</taxon>
    </lineage>
</organism>
<accession>A0A515D161</accession>
<comment type="similarity">
    <text evidence="1">Belongs to the ABC transporter superfamily.</text>
</comment>
<evidence type="ECO:0000259" key="9">
    <source>
        <dbReference type="PROSITE" id="PS50893"/>
    </source>
</evidence>
<evidence type="ECO:0000256" key="4">
    <source>
        <dbReference type="ARBA" id="ARBA00022741"/>
    </source>
</evidence>
<keyword evidence="4" id="KW-0547">Nucleotide-binding</keyword>
<feature type="domain" description="ABC transporter" evidence="9">
    <location>
        <begin position="10"/>
        <end position="241"/>
    </location>
</feature>
<protein>
    <submittedName>
        <fullName evidence="10">ABC transporter ATP-binding protein</fullName>
    </submittedName>
</protein>
<dbReference type="InterPro" id="IPR003439">
    <property type="entry name" value="ABC_transporter-like_ATP-bd"/>
</dbReference>